<evidence type="ECO:0000313" key="4">
    <source>
        <dbReference type="Proteomes" id="UP000255423"/>
    </source>
</evidence>
<protein>
    <submittedName>
        <fullName evidence="3">Uncharacterized protein YydD, contains DUF2326 domain</fullName>
    </submittedName>
</protein>
<dbReference type="AlphaFoldDB" id="A0A380S6F9"/>
<gene>
    <name evidence="3" type="ORF">SAMN05661053_1900</name>
</gene>
<dbReference type="RefSeq" id="WP_109572968.1">
    <property type="nucleotide sequence ID" value="NZ_UHJL01000002.1"/>
</dbReference>
<organism evidence="3 4">
    <name type="scientific">Fibrobacter succinogenes</name>
    <name type="common">Bacteroides succinogenes</name>
    <dbReference type="NCBI Taxonomy" id="833"/>
    <lineage>
        <taxon>Bacteria</taxon>
        <taxon>Pseudomonadati</taxon>
        <taxon>Fibrobacterota</taxon>
        <taxon>Fibrobacteria</taxon>
        <taxon>Fibrobacterales</taxon>
        <taxon>Fibrobacteraceae</taxon>
        <taxon>Fibrobacter</taxon>
    </lineage>
</organism>
<evidence type="ECO:0000256" key="1">
    <source>
        <dbReference type="SAM" id="Coils"/>
    </source>
</evidence>
<dbReference type="Pfam" id="PF10088">
    <property type="entry name" value="DUF2326"/>
    <property type="match status" value="1"/>
</dbReference>
<reference evidence="3 4" key="1">
    <citation type="submission" date="2017-08" db="EMBL/GenBank/DDBJ databases">
        <authorList>
            <person name="de Groot N.N."/>
        </authorList>
    </citation>
    <scope>NUCLEOTIDE SEQUENCE [LARGE SCALE GENOMIC DNA]</scope>
    <source>
        <strain evidence="3 4">HM2</strain>
    </source>
</reference>
<dbReference type="EMBL" id="UHJL01000002">
    <property type="protein sequence ID" value="SUQ24494.1"/>
    <property type="molecule type" value="Genomic_DNA"/>
</dbReference>
<evidence type="ECO:0000313" key="3">
    <source>
        <dbReference type="EMBL" id="SUQ24494.1"/>
    </source>
</evidence>
<name>A0A380S6F9_FIBSU</name>
<keyword evidence="1" id="KW-0175">Coiled coil</keyword>
<dbReference type="InterPro" id="IPR018760">
    <property type="entry name" value="DUF2326"/>
</dbReference>
<feature type="coiled-coil region" evidence="1">
    <location>
        <begin position="317"/>
        <end position="351"/>
    </location>
</feature>
<feature type="domain" description="DUF2326" evidence="2">
    <location>
        <begin position="429"/>
        <end position="569"/>
    </location>
</feature>
<evidence type="ECO:0000259" key="2">
    <source>
        <dbReference type="Pfam" id="PF10088"/>
    </source>
</evidence>
<dbReference type="Proteomes" id="UP000255423">
    <property type="component" value="Unassembled WGS sequence"/>
</dbReference>
<sequence length="575" mass="66422">MKLLKLSANKKSFRPVIFNKEGISLVTGRRKSSSDADTYNSVGKSLMIFLIHFCLGLKKSDALEEKLADWVFRLDFEIKGVSHYSCRSTSNQSKIVYDGEDLSLKEYWKKMGREIFGLGEDDKNLSFRSLITRFIRNGKAGYVSFDRFMSGEQDDKALLNTSFLLGLDFHLALAKIQYREEFVNIQKQEKNLDKDSSMKDVLLHGDVKNVDVDIMNLERDITKLSTDIENFEIASDYGIVKKEADDISKGLSIAKNESFKYQMFLDSIEKSLSHKPDISKDRLLSFFEEAQVSLADIIVKRIEDVERFNKGLIEDRRRILLEQKKEYLRLLDEAKKKVSQLEKEENEKLQYLNSHGALEDFVKLTSYLSDKKISLERLNQYKELHSQYSVRKEEIKKAMAEENIKTQQYLDSNVDLTKKILSYFHDYANKLYGEKGASLTIENNDGENKLRYNINAHIPADAGDGVSGAKMFCFDWTLMSACENRFVDCLVHDSRLMSETDPRQIASMLQIAFEETNRLKCQYILTLNESTIENLKMVMTPEEFKEIVEDNQVLELNDDSDEGKLLGIQVDLEYE</sequence>
<proteinExistence type="predicted"/>
<accession>A0A380S6F9</accession>